<name>A0A917WHH8_9ACTN</name>
<comment type="caution">
    <text evidence="9">The sequence shown here is derived from an EMBL/GenBank/DDBJ whole genome shotgun (WGS) entry which is preliminary data.</text>
</comment>
<dbReference type="Pfam" id="PF00662">
    <property type="entry name" value="Proton_antipo_N"/>
    <property type="match status" value="1"/>
</dbReference>
<feature type="transmembrane region" description="Helical" evidence="6">
    <location>
        <begin position="495"/>
        <end position="519"/>
    </location>
</feature>
<evidence type="ECO:0000259" key="7">
    <source>
        <dbReference type="Pfam" id="PF00361"/>
    </source>
</evidence>
<organism evidence="9 10">
    <name type="scientific">Nakamurella endophytica</name>
    <dbReference type="NCBI Taxonomy" id="1748367"/>
    <lineage>
        <taxon>Bacteria</taxon>
        <taxon>Bacillati</taxon>
        <taxon>Actinomycetota</taxon>
        <taxon>Actinomycetes</taxon>
        <taxon>Nakamurellales</taxon>
        <taxon>Nakamurellaceae</taxon>
        <taxon>Nakamurella</taxon>
    </lineage>
</organism>
<dbReference type="GO" id="GO:0042773">
    <property type="term" value="P:ATP synthesis coupled electron transport"/>
    <property type="evidence" value="ECO:0007669"/>
    <property type="project" value="InterPro"/>
</dbReference>
<dbReference type="InterPro" id="IPR003945">
    <property type="entry name" value="NU5C-like"/>
</dbReference>
<dbReference type="InterPro" id="IPR001516">
    <property type="entry name" value="Proton_antipo_N"/>
</dbReference>
<feature type="transmembrane region" description="Helical" evidence="6">
    <location>
        <begin position="279"/>
        <end position="297"/>
    </location>
</feature>
<feature type="transmembrane region" description="Helical" evidence="6">
    <location>
        <begin position="539"/>
        <end position="563"/>
    </location>
</feature>
<evidence type="ECO:0000256" key="1">
    <source>
        <dbReference type="ARBA" id="ARBA00004127"/>
    </source>
</evidence>
<dbReference type="Proteomes" id="UP000655208">
    <property type="component" value="Unassembled WGS sequence"/>
</dbReference>
<dbReference type="InterPro" id="IPR018393">
    <property type="entry name" value="NADHpl_OxRdtase_5_subgr"/>
</dbReference>
<evidence type="ECO:0000256" key="2">
    <source>
        <dbReference type="ARBA" id="ARBA00022692"/>
    </source>
</evidence>
<dbReference type="PANTHER" id="PTHR42829">
    <property type="entry name" value="NADH-UBIQUINONE OXIDOREDUCTASE CHAIN 5"/>
    <property type="match status" value="1"/>
</dbReference>
<keyword evidence="10" id="KW-1185">Reference proteome</keyword>
<evidence type="ECO:0000256" key="6">
    <source>
        <dbReference type="SAM" id="Phobius"/>
    </source>
</evidence>
<dbReference type="Pfam" id="PF00361">
    <property type="entry name" value="Proton_antipo_M"/>
    <property type="match status" value="1"/>
</dbReference>
<feature type="transmembrane region" description="Helical" evidence="6">
    <location>
        <begin position="240"/>
        <end position="258"/>
    </location>
</feature>
<feature type="transmembrane region" description="Helical" evidence="6">
    <location>
        <begin position="31"/>
        <end position="50"/>
    </location>
</feature>
<feature type="transmembrane region" description="Helical" evidence="6">
    <location>
        <begin position="363"/>
        <end position="385"/>
    </location>
</feature>
<feature type="transmembrane region" description="Helical" evidence="6">
    <location>
        <begin position="436"/>
        <end position="462"/>
    </location>
</feature>
<dbReference type="Gene3D" id="1.20.5.2700">
    <property type="match status" value="1"/>
</dbReference>
<feature type="transmembrane region" description="Helical" evidence="6">
    <location>
        <begin position="57"/>
        <end position="78"/>
    </location>
</feature>
<feature type="transmembrane region" description="Helical" evidence="6">
    <location>
        <begin position="169"/>
        <end position="188"/>
    </location>
</feature>
<evidence type="ECO:0000256" key="5">
    <source>
        <dbReference type="RuleBase" id="RU000320"/>
    </source>
</evidence>
<dbReference type="GO" id="GO:0008137">
    <property type="term" value="F:NADH dehydrogenase (ubiquinone) activity"/>
    <property type="evidence" value="ECO:0007669"/>
    <property type="project" value="InterPro"/>
</dbReference>
<feature type="transmembrane region" description="Helical" evidence="6">
    <location>
        <begin position="309"/>
        <end position="330"/>
    </location>
</feature>
<keyword evidence="4 6" id="KW-0472">Membrane</keyword>
<reference evidence="9" key="2">
    <citation type="submission" date="2020-09" db="EMBL/GenBank/DDBJ databases">
        <authorList>
            <person name="Sun Q."/>
            <person name="Zhou Y."/>
        </authorList>
    </citation>
    <scope>NUCLEOTIDE SEQUENCE</scope>
    <source>
        <strain evidence="9">CGMCC 4.7308</strain>
    </source>
</reference>
<dbReference type="GO" id="GO:0016020">
    <property type="term" value="C:membrane"/>
    <property type="evidence" value="ECO:0007669"/>
    <property type="project" value="UniProtKB-SubCell"/>
</dbReference>
<feature type="transmembrane region" description="Helical" evidence="6">
    <location>
        <begin position="114"/>
        <end position="134"/>
    </location>
</feature>
<dbReference type="GO" id="GO:0012505">
    <property type="term" value="C:endomembrane system"/>
    <property type="evidence" value="ECO:0007669"/>
    <property type="project" value="UniProtKB-SubCell"/>
</dbReference>
<dbReference type="PRINTS" id="PR01435">
    <property type="entry name" value="NPOXDRDTASE5"/>
</dbReference>
<feature type="transmembrane region" description="Helical" evidence="6">
    <location>
        <begin position="146"/>
        <end position="163"/>
    </location>
</feature>
<feature type="transmembrane region" description="Helical" evidence="6">
    <location>
        <begin position="406"/>
        <end position="424"/>
    </location>
</feature>
<protein>
    <submittedName>
        <fullName evidence="9">NADH-quinone oxidoreductase subunit L</fullName>
    </submittedName>
</protein>
<accession>A0A917WHH8</accession>
<feature type="transmembrane region" description="Helical" evidence="6">
    <location>
        <begin position="645"/>
        <end position="663"/>
    </location>
</feature>
<dbReference type="GO" id="GO:0003954">
    <property type="term" value="F:NADH dehydrogenase activity"/>
    <property type="evidence" value="ECO:0007669"/>
    <property type="project" value="TreeGrafter"/>
</dbReference>
<dbReference type="NCBIfam" id="NF005141">
    <property type="entry name" value="PRK06590.1"/>
    <property type="match status" value="1"/>
</dbReference>
<feature type="transmembrane region" description="Helical" evidence="6">
    <location>
        <begin position="209"/>
        <end position="234"/>
    </location>
</feature>
<feature type="transmembrane region" description="Helical" evidence="6">
    <location>
        <begin position="337"/>
        <end position="357"/>
    </location>
</feature>
<comment type="subcellular location">
    <subcellularLocation>
        <location evidence="1">Endomembrane system</location>
        <topology evidence="1">Multi-pass membrane protein</topology>
    </subcellularLocation>
    <subcellularLocation>
        <location evidence="5">Membrane</location>
        <topology evidence="5">Multi-pass membrane protein</topology>
    </subcellularLocation>
</comment>
<feature type="domain" description="NADH-Ubiquinone oxidoreductase (complex I) chain 5 N-terminal" evidence="8">
    <location>
        <begin position="97"/>
        <end position="147"/>
    </location>
</feature>
<proteinExistence type="predicted"/>
<dbReference type="PANTHER" id="PTHR42829:SF2">
    <property type="entry name" value="NADH-UBIQUINONE OXIDOREDUCTASE CHAIN 5"/>
    <property type="match status" value="1"/>
</dbReference>
<evidence type="ECO:0000256" key="3">
    <source>
        <dbReference type="ARBA" id="ARBA00022989"/>
    </source>
</evidence>
<evidence type="ECO:0000259" key="8">
    <source>
        <dbReference type="Pfam" id="PF00662"/>
    </source>
</evidence>
<feature type="domain" description="NADH:quinone oxidoreductase/Mrp antiporter transmembrane" evidence="7">
    <location>
        <begin position="164"/>
        <end position="448"/>
    </location>
</feature>
<dbReference type="GO" id="GO:0015990">
    <property type="term" value="P:electron transport coupled proton transport"/>
    <property type="evidence" value="ECO:0007669"/>
    <property type="project" value="TreeGrafter"/>
</dbReference>
<sequence length="666" mass="69412">MTPVWAAAALAPGEGAAAGLTDPGTATGAGSLAWLLIALPLAGCIVLLVGGRALDRVGHLVGCATVVAAFVVGLVVFFSTTSSGADARISTLHLWNWFSAGSMTVDLGLWLDPLSLTFVLLITGVGSLIHVYSIGYMAHDAERRKFFGYLNLFVAAMLLLVLGDNFVSLYFGWEGVGLASYLLIGFWSDRPSAATAAKKAFLMNRVGDVGLALGIFLLFRELGTVTYAGVFAGIGRLAEQSPATVTAIALLLLLGACGKSGQVPLQAWLPDAMEGPTPVSALIHAATMVTAGVYLIARSNPIYDLTSTGRLVVTIVGAVTLLLGCVAGCAKDDIKKVLAYSTVSQIGYMFLAVGLGANVYALGILHLLTHGFFKAGLFLGAGSVMHAMNDDVDMRRFGGLWRRMPITFVTFALGYLALIGFPLLSGYFSKDPIIEAAFAAGGVRGALLGGAALLGAGLTAFYMTRLMIMTFFGESRWEHLTAPDGRAYHPHESPAVMTGPMIVLAIGSVGAGAFLALGHRLANWLAPSLGAFEEPEPPISATLITIATLVLIAVGVVLAYLFVGRRPVPVERPARVNPMIAFARADAGGNAVNETLVARPGMVLGRLLVATDARGVDGLVNGTAGGLAALSGGWRRWQNGFVRSYALSMLSGTLVVAVALLLVRSS</sequence>
<reference evidence="9" key="1">
    <citation type="journal article" date="2014" name="Int. J. Syst. Evol. Microbiol.">
        <title>Complete genome sequence of Corynebacterium casei LMG S-19264T (=DSM 44701T), isolated from a smear-ripened cheese.</title>
        <authorList>
            <consortium name="US DOE Joint Genome Institute (JGI-PGF)"/>
            <person name="Walter F."/>
            <person name="Albersmeier A."/>
            <person name="Kalinowski J."/>
            <person name="Ruckert C."/>
        </authorList>
    </citation>
    <scope>NUCLEOTIDE SEQUENCE</scope>
    <source>
        <strain evidence="9">CGMCC 4.7308</strain>
    </source>
</reference>
<keyword evidence="3 6" id="KW-1133">Transmembrane helix</keyword>
<dbReference type="EMBL" id="BMNA01000004">
    <property type="protein sequence ID" value="GGM03722.1"/>
    <property type="molecule type" value="Genomic_DNA"/>
</dbReference>
<evidence type="ECO:0000313" key="9">
    <source>
        <dbReference type="EMBL" id="GGM03722.1"/>
    </source>
</evidence>
<evidence type="ECO:0000256" key="4">
    <source>
        <dbReference type="ARBA" id="ARBA00023136"/>
    </source>
</evidence>
<evidence type="ECO:0000313" key="10">
    <source>
        <dbReference type="Proteomes" id="UP000655208"/>
    </source>
</evidence>
<dbReference type="InterPro" id="IPR001750">
    <property type="entry name" value="ND/Mrp_TM"/>
</dbReference>
<dbReference type="RefSeq" id="WP_188941860.1">
    <property type="nucleotide sequence ID" value="NZ_BMNA01000004.1"/>
</dbReference>
<keyword evidence="2 5" id="KW-0812">Transmembrane</keyword>
<dbReference type="AlphaFoldDB" id="A0A917WHH8"/>
<dbReference type="PRINTS" id="PR01434">
    <property type="entry name" value="NADHDHGNASE5"/>
</dbReference>
<dbReference type="NCBIfam" id="TIGR01974">
    <property type="entry name" value="NDH_I_L"/>
    <property type="match status" value="1"/>
</dbReference>
<gene>
    <name evidence="9" type="primary">nuoL</name>
    <name evidence="9" type="ORF">GCM10011594_24900</name>
</gene>